<reference evidence="2" key="2">
    <citation type="submission" date="2023-04" db="EMBL/GenBank/DDBJ databases">
        <authorList>
            <person name="Bruccoleri R.E."/>
            <person name="Oakeley E.J."/>
            <person name="Faust A.-M."/>
            <person name="Dessus-Babus S."/>
            <person name="Altorfer M."/>
            <person name="Burckhardt D."/>
            <person name="Oertli M."/>
            <person name="Naumann U."/>
            <person name="Petersen F."/>
            <person name="Wong J."/>
        </authorList>
    </citation>
    <scope>NUCLEOTIDE SEQUENCE</scope>
    <source>
        <strain evidence="2">GSM-AAB239-AS_SAM_17_03QT</strain>
        <tissue evidence="2">Leaf</tissue>
    </source>
</reference>
<evidence type="ECO:0000256" key="1">
    <source>
        <dbReference type="SAM" id="Phobius"/>
    </source>
</evidence>
<sequence>MEVGHDGSALREVFGSGATSQVMVLLPLYSLSECLVWMAVVVVVVPIVVAGRWMCSEMGRCVAMV</sequence>
<keyword evidence="1" id="KW-1133">Transmembrane helix</keyword>
<dbReference type="Proteomes" id="UP001140949">
    <property type="component" value="Unassembled WGS sequence"/>
</dbReference>
<keyword evidence="3" id="KW-1185">Reference proteome</keyword>
<keyword evidence="2" id="KW-0808">Transferase</keyword>
<keyword evidence="2" id="KW-0418">Kinase</keyword>
<protein>
    <submittedName>
        <fullName evidence="2">Proline-rich receptor-like protein kinase PERK9</fullName>
    </submittedName>
</protein>
<keyword evidence="1" id="KW-0812">Transmembrane</keyword>
<comment type="caution">
    <text evidence="2">The sequence shown here is derived from an EMBL/GenBank/DDBJ whole genome shotgun (WGS) entry which is preliminary data.</text>
</comment>
<reference evidence="2" key="1">
    <citation type="journal article" date="2023" name="GigaByte">
        <title>Genome assembly of the bearded iris, Iris pallida Lam.</title>
        <authorList>
            <person name="Bruccoleri R.E."/>
            <person name="Oakeley E.J."/>
            <person name="Faust A.M.E."/>
            <person name="Altorfer M."/>
            <person name="Dessus-Babus S."/>
            <person name="Burckhardt D."/>
            <person name="Oertli M."/>
            <person name="Naumann U."/>
            <person name="Petersen F."/>
            <person name="Wong J."/>
        </authorList>
    </citation>
    <scope>NUCLEOTIDE SEQUENCE</scope>
    <source>
        <strain evidence="2">GSM-AAB239-AS_SAM_17_03QT</strain>
    </source>
</reference>
<accession>A0AAX6DQF1</accession>
<dbReference type="AlphaFoldDB" id="A0AAX6DQF1"/>
<evidence type="ECO:0000313" key="2">
    <source>
        <dbReference type="EMBL" id="KAJ6794052.1"/>
    </source>
</evidence>
<keyword evidence="2" id="KW-0675">Receptor</keyword>
<evidence type="ECO:0000313" key="3">
    <source>
        <dbReference type="Proteomes" id="UP001140949"/>
    </source>
</evidence>
<proteinExistence type="predicted"/>
<feature type="transmembrane region" description="Helical" evidence="1">
    <location>
        <begin position="35"/>
        <end position="55"/>
    </location>
</feature>
<keyword evidence="1" id="KW-0472">Membrane</keyword>
<dbReference type="EMBL" id="JANAVB010042617">
    <property type="protein sequence ID" value="KAJ6794052.1"/>
    <property type="molecule type" value="Genomic_DNA"/>
</dbReference>
<gene>
    <name evidence="2" type="ORF">M6B38_233755</name>
</gene>
<dbReference type="GO" id="GO:0016301">
    <property type="term" value="F:kinase activity"/>
    <property type="evidence" value="ECO:0007669"/>
    <property type="project" value="UniProtKB-KW"/>
</dbReference>
<name>A0AAX6DQF1_IRIPA</name>
<organism evidence="2 3">
    <name type="scientific">Iris pallida</name>
    <name type="common">Sweet iris</name>
    <dbReference type="NCBI Taxonomy" id="29817"/>
    <lineage>
        <taxon>Eukaryota</taxon>
        <taxon>Viridiplantae</taxon>
        <taxon>Streptophyta</taxon>
        <taxon>Embryophyta</taxon>
        <taxon>Tracheophyta</taxon>
        <taxon>Spermatophyta</taxon>
        <taxon>Magnoliopsida</taxon>
        <taxon>Liliopsida</taxon>
        <taxon>Asparagales</taxon>
        <taxon>Iridaceae</taxon>
        <taxon>Iridoideae</taxon>
        <taxon>Irideae</taxon>
        <taxon>Iris</taxon>
    </lineage>
</organism>